<dbReference type="PROSITE" id="PS50928">
    <property type="entry name" value="ABC_TM1"/>
    <property type="match status" value="1"/>
</dbReference>
<dbReference type="Proteomes" id="UP000179145">
    <property type="component" value="Chromosome"/>
</dbReference>
<dbReference type="InterPro" id="IPR043429">
    <property type="entry name" value="ArtM/GltK/GlnP/TcyL/YhdX-like"/>
</dbReference>
<gene>
    <name evidence="10" type="ORF">A0U89_02455</name>
</gene>
<sequence>MRWLLLLWLSVFAIPHAQAQEVLNWASDGEANVPYVFHDPVQQSRLEGFEYEIVQELGNRLHMTPHFIQNDWDGLVPGLQRGMYQMVIDGIEMTPEHREAVLFSRPYYVTGERIILRRDETGLDTVEALRGHTVGTIKDTLAERILSREPKIAIRSYEEETNAFSDLHNGRLDAILLDEPIAMYYGAITDELKLVGEPIGRTQYGIAFKPGNYALRDKVDRALTAMMADGTLQTILARWNLWTPEMAKMTGDFSKRDITPIEWNHYRQAMDRHGGWSIFWRYIGFLPLVLHGAWMTLAVSALAMVLAVGLGLLLALARHYGPKALGLLAGVYIEIVRGTPLLIQVLFIFYGLPALGIRLSPFVAGVLALGLNYAAYEAENYRAGLLSVPRGQMEAAIALNMTHAQALRLIIVPQAFRTVVPVMTNDFISLLKDSSLVSVITLTELSQTYVRLSSTYYDYIGTGLIIGAAYLLLGLPFVRLARYAERRLGRGMTRTGHH</sequence>
<evidence type="ECO:0000256" key="8">
    <source>
        <dbReference type="ARBA" id="ARBA00023136"/>
    </source>
</evidence>
<evidence type="ECO:0000256" key="4">
    <source>
        <dbReference type="ARBA" id="ARBA00022475"/>
    </source>
</evidence>
<feature type="transmembrane region" description="Helical" evidence="9">
    <location>
        <begin position="324"/>
        <end position="349"/>
    </location>
</feature>
<dbReference type="InterPro" id="IPR001638">
    <property type="entry name" value="Solute-binding_3/MltF_N"/>
</dbReference>
<evidence type="ECO:0000256" key="1">
    <source>
        <dbReference type="ARBA" id="ARBA00004429"/>
    </source>
</evidence>
<keyword evidence="8 9" id="KW-0472">Membrane</keyword>
<keyword evidence="6" id="KW-0029">Amino-acid transport</keyword>
<feature type="transmembrane region" description="Helical" evidence="9">
    <location>
        <begin position="459"/>
        <end position="478"/>
    </location>
</feature>
<dbReference type="SUPFAM" id="SSF161098">
    <property type="entry name" value="MetI-like"/>
    <property type="match status" value="1"/>
</dbReference>
<dbReference type="EMBL" id="CP014674">
    <property type="protein sequence ID" value="AOX16173.1"/>
    <property type="molecule type" value="Genomic_DNA"/>
</dbReference>
<dbReference type="Pfam" id="PF00497">
    <property type="entry name" value="SBP_bac_3"/>
    <property type="match status" value="1"/>
</dbReference>
<name>A0A1D8URA2_9PROT</name>
<feature type="transmembrane region" description="Helical" evidence="9">
    <location>
        <begin position="293"/>
        <end position="317"/>
    </location>
</feature>
<protein>
    <submittedName>
        <fullName evidence="10">Amino acid ABC transporter permease</fullName>
    </submittedName>
</protein>
<dbReference type="eggNOG" id="COG0834">
    <property type="taxonomic scope" value="Bacteria"/>
</dbReference>
<dbReference type="SMART" id="SM00062">
    <property type="entry name" value="PBPb"/>
    <property type="match status" value="1"/>
</dbReference>
<dbReference type="OrthoDB" id="7341446at2"/>
<dbReference type="GO" id="GO:0015276">
    <property type="term" value="F:ligand-gated monoatomic ion channel activity"/>
    <property type="evidence" value="ECO:0007669"/>
    <property type="project" value="InterPro"/>
</dbReference>
<dbReference type="GO" id="GO:0043190">
    <property type="term" value="C:ATP-binding cassette (ABC) transporter complex"/>
    <property type="evidence" value="ECO:0007669"/>
    <property type="project" value="InterPro"/>
</dbReference>
<evidence type="ECO:0000256" key="9">
    <source>
        <dbReference type="RuleBase" id="RU363032"/>
    </source>
</evidence>
<evidence type="ECO:0000256" key="7">
    <source>
        <dbReference type="ARBA" id="ARBA00022989"/>
    </source>
</evidence>
<dbReference type="SUPFAM" id="SSF53850">
    <property type="entry name" value="Periplasmic binding protein-like II"/>
    <property type="match status" value="1"/>
</dbReference>
<evidence type="ECO:0000256" key="2">
    <source>
        <dbReference type="ARBA" id="ARBA00010072"/>
    </source>
</evidence>
<dbReference type="AlphaFoldDB" id="A0A1D8URA2"/>
<comment type="subcellular location">
    <subcellularLocation>
        <location evidence="1">Cell inner membrane</location>
        <topology evidence="1">Multi-pass membrane protein</topology>
    </subcellularLocation>
    <subcellularLocation>
        <location evidence="9">Cell membrane</location>
        <topology evidence="9">Multi-pass membrane protein</topology>
    </subcellularLocation>
</comment>
<dbReference type="Gene3D" id="3.40.190.10">
    <property type="entry name" value="Periplasmic binding protein-like II"/>
    <property type="match status" value="2"/>
</dbReference>
<dbReference type="KEGG" id="kba:A0U89_02455"/>
<dbReference type="PANTHER" id="PTHR30614">
    <property type="entry name" value="MEMBRANE COMPONENT OF AMINO ACID ABC TRANSPORTER"/>
    <property type="match status" value="1"/>
</dbReference>
<keyword evidence="3 9" id="KW-0813">Transport</keyword>
<dbReference type="CDD" id="cd13530">
    <property type="entry name" value="PBP2_peptides_like"/>
    <property type="match status" value="1"/>
</dbReference>
<dbReference type="CDD" id="cd06261">
    <property type="entry name" value="TM_PBP2"/>
    <property type="match status" value="1"/>
</dbReference>
<dbReference type="eggNOG" id="COG0765">
    <property type="taxonomic scope" value="Bacteria"/>
</dbReference>
<evidence type="ECO:0000256" key="5">
    <source>
        <dbReference type="ARBA" id="ARBA00022692"/>
    </source>
</evidence>
<proteinExistence type="inferred from homology"/>
<dbReference type="InterPro" id="IPR001320">
    <property type="entry name" value="Iontro_rcpt_C"/>
</dbReference>
<keyword evidence="7 9" id="KW-1133">Transmembrane helix</keyword>
<evidence type="ECO:0000313" key="11">
    <source>
        <dbReference type="Proteomes" id="UP000179145"/>
    </source>
</evidence>
<evidence type="ECO:0000313" key="10">
    <source>
        <dbReference type="EMBL" id="AOX16173.1"/>
    </source>
</evidence>
<dbReference type="RefSeq" id="WP_070401987.1">
    <property type="nucleotide sequence ID" value="NZ_BJVW01000002.1"/>
</dbReference>
<keyword evidence="5 9" id="KW-0812">Transmembrane</keyword>
<keyword evidence="4" id="KW-1003">Cell membrane</keyword>
<dbReference type="STRING" id="153496.A0U89_02455"/>
<dbReference type="Pfam" id="PF00528">
    <property type="entry name" value="BPD_transp_1"/>
    <property type="match status" value="1"/>
</dbReference>
<dbReference type="Gene3D" id="1.10.3720.10">
    <property type="entry name" value="MetI-like"/>
    <property type="match status" value="1"/>
</dbReference>
<dbReference type="InterPro" id="IPR035906">
    <property type="entry name" value="MetI-like_sf"/>
</dbReference>
<dbReference type="PANTHER" id="PTHR30614:SF0">
    <property type="entry name" value="L-CYSTINE TRANSPORT SYSTEM PERMEASE PROTEIN TCYL"/>
    <property type="match status" value="1"/>
</dbReference>
<evidence type="ECO:0000256" key="6">
    <source>
        <dbReference type="ARBA" id="ARBA00022970"/>
    </source>
</evidence>
<dbReference type="SMART" id="SM00079">
    <property type="entry name" value="PBPe"/>
    <property type="match status" value="1"/>
</dbReference>
<dbReference type="GO" id="GO:0006865">
    <property type="term" value="P:amino acid transport"/>
    <property type="evidence" value="ECO:0007669"/>
    <property type="project" value="UniProtKB-KW"/>
</dbReference>
<dbReference type="NCBIfam" id="TIGR01726">
    <property type="entry name" value="HEQRo_perm_3TM"/>
    <property type="match status" value="1"/>
</dbReference>
<reference evidence="10 11" key="1">
    <citation type="journal article" date="2016" name="Microb. Cell Fact.">
        <title>Dissection of exopolysaccharide biosynthesis in Kozakia baliensis.</title>
        <authorList>
            <person name="Brandt J.U."/>
            <person name="Jakob F."/>
            <person name="Behr J."/>
            <person name="Geissler A.J."/>
            <person name="Vogel R.F."/>
        </authorList>
    </citation>
    <scope>NUCLEOTIDE SEQUENCE [LARGE SCALE GENOMIC DNA]</scope>
    <source>
        <strain evidence="10 11">DSM 14400</strain>
    </source>
</reference>
<dbReference type="InterPro" id="IPR010065">
    <property type="entry name" value="AA_ABC_transptr_permease_3TM"/>
</dbReference>
<accession>A0A1D8URA2</accession>
<dbReference type="InterPro" id="IPR000515">
    <property type="entry name" value="MetI-like"/>
</dbReference>
<evidence type="ECO:0000256" key="3">
    <source>
        <dbReference type="ARBA" id="ARBA00022448"/>
    </source>
</evidence>
<organism evidence="10 11">
    <name type="scientific">Kozakia baliensis</name>
    <dbReference type="NCBI Taxonomy" id="153496"/>
    <lineage>
        <taxon>Bacteria</taxon>
        <taxon>Pseudomonadati</taxon>
        <taxon>Pseudomonadota</taxon>
        <taxon>Alphaproteobacteria</taxon>
        <taxon>Acetobacterales</taxon>
        <taxon>Acetobacteraceae</taxon>
        <taxon>Kozakia</taxon>
    </lineage>
</organism>
<comment type="similarity">
    <text evidence="2">Belongs to the binding-protein-dependent transport system permease family. HisMQ subfamily.</text>
</comment>
<keyword evidence="11" id="KW-1185">Reference proteome</keyword>